<dbReference type="RefSeq" id="WP_032051527.1">
    <property type="nucleotide sequence ID" value="NZ_JEWH01000048.1"/>
</dbReference>
<evidence type="ECO:0000256" key="1">
    <source>
        <dbReference type="ARBA" id="ARBA00005254"/>
    </source>
</evidence>
<comment type="similarity">
    <text evidence="1 3">Belongs to the enoyl-CoA hydratase/isomerase family.</text>
</comment>
<dbReference type="GO" id="GO:0016836">
    <property type="term" value="F:hydro-lyase activity"/>
    <property type="evidence" value="ECO:0007669"/>
    <property type="project" value="UniProtKB-ARBA"/>
</dbReference>
<evidence type="ECO:0000256" key="3">
    <source>
        <dbReference type="RuleBase" id="RU003707"/>
    </source>
</evidence>
<dbReference type="FunFam" id="1.10.12.10:FF:000001">
    <property type="entry name" value="Probable enoyl-CoA hydratase, mitochondrial"/>
    <property type="match status" value="1"/>
</dbReference>
<sequence>MQELIKASTAADGVLLLTLNRPEKRNALNNATLQCLCELLEEAEHNAQVKAVVLTGNSQCFAAGADLSELAAMDAVTLQLDIRPKLWQKIDAFSKPLISAVNGYALGAGFELVLHSDMVICGENARFALPEITLGMLPGAGGTQRLARLVGQQLTMRWAMTGEMISAKQAEQHGICSQVVPTELTVEYAVQLAAKIAKQAPLAIRVIKQSIKNIHETTLSQGLKFERQNFVWLAATKDRNEGINAFFEKRKPVFRGE</sequence>
<name>A0A009IL11_ACIB9</name>
<dbReference type="SUPFAM" id="SSF52096">
    <property type="entry name" value="ClpP/crotonase"/>
    <property type="match status" value="1"/>
</dbReference>
<dbReference type="EMBL" id="JEWH01000048">
    <property type="protein sequence ID" value="EXB04483.1"/>
    <property type="molecule type" value="Genomic_DNA"/>
</dbReference>
<dbReference type="CDD" id="cd06558">
    <property type="entry name" value="crotonase-like"/>
    <property type="match status" value="1"/>
</dbReference>
<dbReference type="PANTHER" id="PTHR11941">
    <property type="entry name" value="ENOYL-COA HYDRATASE-RELATED"/>
    <property type="match status" value="1"/>
</dbReference>
<comment type="caution">
    <text evidence="4">The sequence shown here is derived from an EMBL/GenBank/DDBJ whole genome shotgun (WGS) entry which is preliminary data.</text>
</comment>
<dbReference type="PANTHER" id="PTHR11941:SF54">
    <property type="entry name" value="ENOYL-COA HYDRATASE, MITOCHONDRIAL"/>
    <property type="match status" value="1"/>
</dbReference>
<dbReference type="PATRIC" id="fig|1310613.3.peg.2975"/>
<proteinExistence type="inferred from homology"/>
<evidence type="ECO:0000313" key="5">
    <source>
        <dbReference type="Proteomes" id="UP000020595"/>
    </source>
</evidence>
<dbReference type="InterPro" id="IPR029045">
    <property type="entry name" value="ClpP/crotonase-like_dom_sf"/>
</dbReference>
<dbReference type="FunFam" id="3.90.226.10:FF:000009">
    <property type="entry name" value="Carnitinyl-CoA dehydratase"/>
    <property type="match status" value="1"/>
</dbReference>
<dbReference type="InterPro" id="IPR001753">
    <property type="entry name" value="Enoyl-CoA_hydra/iso"/>
</dbReference>
<dbReference type="GO" id="GO:0016853">
    <property type="term" value="F:isomerase activity"/>
    <property type="evidence" value="ECO:0007669"/>
    <property type="project" value="UniProtKB-KW"/>
</dbReference>
<gene>
    <name evidence="4" type="ORF">J512_3095</name>
</gene>
<dbReference type="Gene3D" id="1.10.12.10">
    <property type="entry name" value="Lyase 2-enoyl-coa Hydratase, Chain A, domain 2"/>
    <property type="match status" value="1"/>
</dbReference>
<accession>A0A009IL11</accession>
<dbReference type="GO" id="GO:0006635">
    <property type="term" value="P:fatty acid beta-oxidation"/>
    <property type="evidence" value="ECO:0007669"/>
    <property type="project" value="TreeGrafter"/>
</dbReference>
<dbReference type="Proteomes" id="UP000020595">
    <property type="component" value="Unassembled WGS sequence"/>
</dbReference>
<protein>
    <submittedName>
        <fullName evidence="4">Enoyl-CoA hydratase/isomerase family protein</fullName>
    </submittedName>
</protein>
<dbReference type="InterPro" id="IPR014748">
    <property type="entry name" value="Enoyl-CoA_hydra_C"/>
</dbReference>
<evidence type="ECO:0000313" key="4">
    <source>
        <dbReference type="EMBL" id="EXB04483.1"/>
    </source>
</evidence>
<keyword evidence="2" id="KW-0456">Lyase</keyword>
<dbReference type="InterPro" id="IPR018376">
    <property type="entry name" value="Enoyl-CoA_hyd/isom_CS"/>
</dbReference>
<dbReference type="Pfam" id="PF00378">
    <property type="entry name" value="ECH_1"/>
    <property type="match status" value="1"/>
</dbReference>
<reference evidence="4 5" key="1">
    <citation type="submission" date="2014-02" db="EMBL/GenBank/DDBJ databases">
        <title>Comparative genomics and transcriptomics to identify genetic mechanisms underlying the emergence of carbapenem resistant Acinetobacter baumannii (CRAb).</title>
        <authorList>
            <person name="Harris A.D."/>
            <person name="Johnson K.J."/>
            <person name="George J."/>
            <person name="Shefchek K."/>
            <person name="Daugherty S.C."/>
            <person name="Parankush S."/>
            <person name="Sadzewicz L."/>
            <person name="Tallon L."/>
            <person name="Sengamalay N."/>
            <person name="Hazen T.H."/>
            <person name="Rasko D.A."/>
        </authorList>
    </citation>
    <scope>NUCLEOTIDE SEQUENCE [LARGE SCALE GENOMIC DNA]</scope>
    <source>
        <strain evidence="4 5">1295743</strain>
    </source>
</reference>
<dbReference type="AlphaFoldDB" id="A0A009IL11"/>
<dbReference type="Gene3D" id="3.90.226.10">
    <property type="entry name" value="2-enoyl-CoA Hydratase, Chain A, domain 1"/>
    <property type="match status" value="1"/>
</dbReference>
<keyword evidence="4" id="KW-0413">Isomerase</keyword>
<evidence type="ECO:0000256" key="2">
    <source>
        <dbReference type="ARBA" id="ARBA00023239"/>
    </source>
</evidence>
<dbReference type="PROSITE" id="PS00166">
    <property type="entry name" value="ENOYL_COA_HYDRATASE"/>
    <property type="match status" value="1"/>
</dbReference>
<organism evidence="4 5">
    <name type="scientific">Acinetobacter baumannii (strain 1295743)</name>
    <dbReference type="NCBI Taxonomy" id="1310613"/>
    <lineage>
        <taxon>Bacteria</taxon>
        <taxon>Pseudomonadati</taxon>
        <taxon>Pseudomonadota</taxon>
        <taxon>Gammaproteobacteria</taxon>
        <taxon>Moraxellales</taxon>
        <taxon>Moraxellaceae</taxon>
        <taxon>Acinetobacter</taxon>
        <taxon>Acinetobacter calcoaceticus/baumannii complex</taxon>
    </lineage>
</organism>